<sequence>PSPAIESNSDDLQNRNPSVTETGASSSTILSKPAIKFVKASERPTETKTDKVETIKKPSVKYAEMYRKTSKRSNVRGNQRN</sequence>
<name>A0A699SK10_TANCI</name>
<feature type="region of interest" description="Disordered" evidence="1">
    <location>
        <begin position="1"/>
        <end position="32"/>
    </location>
</feature>
<dbReference type="EMBL" id="BKCJ011167621">
    <property type="protein sequence ID" value="GFC97689.1"/>
    <property type="molecule type" value="Genomic_DNA"/>
</dbReference>
<reference evidence="2" key="1">
    <citation type="journal article" date="2019" name="Sci. Rep.">
        <title>Draft genome of Tanacetum cinerariifolium, the natural source of mosquito coil.</title>
        <authorList>
            <person name="Yamashiro T."/>
            <person name="Shiraishi A."/>
            <person name="Satake H."/>
            <person name="Nakayama K."/>
        </authorList>
    </citation>
    <scope>NUCLEOTIDE SEQUENCE</scope>
</reference>
<accession>A0A699SK10</accession>
<evidence type="ECO:0000256" key="1">
    <source>
        <dbReference type="SAM" id="MobiDB-lite"/>
    </source>
</evidence>
<gene>
    <name evidence="2" type="ORF">Tci_869659</name>
</gene>
<evidence type="ECO:0000313" key="2">
    <source>
        <dbReference type="EMBL" id="GFC97689.1"/>
    </source>
</evidence>
<feature type="non-terminal residue" evidence="2">
    <location>
        <position position="1"/>
    </location>
</feature>
<protein>
    <submittedName>
        <fullName evidence="2">Uncharacterized protein</fullName>
    </submittedName>
</protein>
<dbReference type="AlphaFoldDB" id="A0A699SK10"/>
<proteinExistence type="predicted"/>
<feature type="compositionally biased region" description="Polar residues" evidence="1">
    <location>
        <begin position="1"/>
        <end position="30"/>
    </location>
</feature>
<comment type="caution">
    <text evidence="2">The sequence shown here is derived from an EMBL/GenBank/DDBJ whole genome shotgun (WGS) entry which is preliminary data.</text>
</comment>
<organism evidence="2">
    <name type="scientific">Tanacetum cinerariifolium</name>
    <name type="common">Dalmatian daisy</name>
    <name type="synonym">Chrysanthemum cinerariifolium</name>
    <dbReference type="NCBI Taxonomy" id="118510"/>
    <lineage>
        <taxon>Eukaryota</taxon>
        <taxon>Viridiplantae</taxon>
        <taxon>Streptophyta</taxon>
        <taxon>Embryophyta</taxon>
        <taxon>Tracheophyta</taxon>
        <taxon>Spermatophyta</taxon>
        <taxon>Magnoliopsida</taxon>
        <taxon>eudicotyledons</taxon>
        <taxon>Gunneridae</taxon>
        <taxon>Pentapetalae</taxon>
        <taxon>asterids</taxon>
        <taxon>campanulids</taxon>
        <taxon>Asterales</taxon>
        <taxon>Asteraceae</taxon>
        <taxon>Asteroideae</taxon>
        <taxon>Anthemideae</taxon>
        <taxon>Anthemidinae</taxon>
        <taxon>Tanacetum</taxon>
    </lineage>
</organism>